<feature type="non-terminal residue" evidence="2">
    <location>
        <position position="151"/>
    </location>
</feature>
<evidence type="ECO:0000256" key="1">
    <source>
        <dbReference type="SAM" id="MobiDB-lite"/>
    </source>
</evidence>
<dbReference type="PANTHER" id="PTHR46250">
    <property type="entry name" value="MYB/SANT-LIKE DNA-BINDING DOMAIN PROTEIN-RELATED"/>
    <property type="match status" value="1"/>
</dbReference>
<feature type="region of interest" description="Disordered" evidence="1">
    <location>
        <begin position="76"/>
        <end position="114"/>
    </location>
</feature>
<gene>
    <name evidence="2" type="ORF">L195_g059086</name>
</gene>
<dbReference type="Proteomes" id="UP000236291">
    <property type="component" value="Unassembled WGS sequence"/>
</dbReference>
<reference evidence="2 3" key="2">
    <citation type="journal article" date="2017" name="Front. Plant Sci.">
        <title>Gene Classification and Mining of Molecular Markers Useful in Red Clover (Trifolium pratense) Breeding.</title>
        <authorList>
            <person name="Istvanek J."/>
            <person name="Dluhosova J."/>
            <person name="Dluhos P."/>
            <person name="Patkova L."/>
            <person name="Nedelnik J."/>
            <person name="Repkova J."/>
        </authorList>
    </citation>
    <scope>NUCLEOTIDE SEQUENCE [LARGE SCALE GENOMIC DNA]</scope>
    <source>
        <strain evidence="3">cv. Tatra</strain>
        <tissue evidence="2">Young leaves</tissue>
    </source>
</reference>
<accession>A0A2K3JW06</accession>
<dbReference type="EMBL" id="ASHM01126688">
    <property type="protein sequence ID" value="PNX58227.1"/>
    <property type="molecule type" value="Genomic_DNA"/>
</dbReference>
<dbReference type="AlphaFoldDB" id="A0A2K3JW06"/>
<evidence type="ECO:0000313" key="3">
    <source>
        <dbReference type="Proteomes" id="UP000236291"/>
    </source>
</evidence>
<feature type="compositionally biased region" description="Low complexity" evidence="1">
    <location>
        <begin position="76"/>
        <end position="92"/>
    </location>
</feature>
<organism evidence="2 3">
    <name type="scientific">Trifolium pratense</name>
    <name type="common">Red clover</name>
    <dbReference type="NCBI Taxonomy" id="57577"/>
    <lineage>
        <taxon>Eukaryota</taxon>
        <taxon>Viridiplantae</taxon>
        <taxon>Streptophyta</taxon>
        <taxon>Embryophyta</taxon>
        <taxon>Tracheophyta</taxon>
        <taxon>Spermatophyta</taxon>
        <taxon>Magnoliopsida</taxon>
        <taxon>eudicotyledons</taxon>
        <taxon>Gunneridae</taxon>
        <taxon>Pentapetalae</taxon>
        <taxon>rosids</taxon>
        <taxon>fabids</taxon>
        <taxon>Fabales</taxon>
        <taxon>Fabaceae</taxon>
        <taxon>Papilionoideae</taxon>
        <taxon>50 kb inversion clade</taxon>
        <taxon>NPAAA clade</taxon>
        <taxon>Hologalegina</taxon>
        <taxon>IRL clade</taxon>
        <taxon>Trifolieae</taxon>
        <taxon>Trifolium</taxon>
    </lineage>
</organism>
<protein>
    <submittedName>
        <fullName evidence="2">Uncharacterized protein</fullName>
    </submittedName>
</protein>
<sequence length="151" mass="16653">MQSHPTAIGLFGKPFPHFDSLDIVFGKNKASDNAAEDTVDMPAPIEKEQFASTHGGGLGINLDDDEDYFVSQILETQTTNTTTPWSNPTNQSQRDSTNYRTEKRGGKKVKHNDDGSYSLLTSVNKLGEFYASGVENMKQLSSCFMHEKVTA</sequence>
<comment type="caution">
    <text evidence="2">The sequence shown here is derived from an EMBL/GenBank/DDBJ whole genome shotgun (WGS) entry which is preliminary data.</text>
</comment>
<dbReference type="PANTHER" id="PTHR46250:SF18">
    <property type="entry name" value="MYB_SANT-LIKE DOMAIN-CONTAINING PROTEIN"/>
    <property type="match status" value="1"/>
</dbReference>
<proteinExistence type="predicted"/>
<evidence type="ECO:0000313" key="2">
    <source>
        <dbReference type="EMBL" id="PNX58227.1"/>
    </source>
</evidence>
<reference evidence="2 3" key="1">
    <citation type="journal article" date="2014" name="Am. J. Bot.">
        <title>Genome assembly and annotation for red clover (Trifolium pratense; Fabaceae).</title>
        <authorList>
            <person name="Istvanek J."/>
            <person name="Jaros M."/>
            <person name="Krenek A."/>
            <person name="Repkova J."/>
        </authorList>
    </citation>
    <scope>NUCLEOTIDE SEQUENCE [LARGE SCALE GENOMIC DNA]</scope>
    <source>
        <strain evidence="3">cv. Tatra</strain>
        <tissue evidence="2">Young leaves</tissue>
    </source>
</reference>
<name>A0A2K3JW06_TRIPR</name>